<dbReference type="PRINTS" id="PR00839">
    <property type="entry name" value="V8PROTEASE"/>
</dbReference>
<comment type="similarity">
    <text evidence="2 7">Belongs to the peptidase S1B family.</text>
</comment>
<feature type="chain" id="PRO_5044958534" description="Serine protease" evidence="7">
    <location>
        <begin position="25"/>
        <end position="304"/>
    </location>
</feature>
<dbReference type="EMBL" id="JAGUCN010000011">
    <property type="protein sequence ID" value="MBS2211894.1"/>
    <property type="molecule type" value="Genomic_DNA"/>
</dbReference>
<evidence type="ECO:0000313" key="8">
    <source>
        <dbReference type="EMBL" id="MBS2211894.1"/>
    </source>
</evidence>
<keyword evidence="3 7" id="KW-0645">Protease</keyword>
<keyword evidence="6 7" id="KW-0720">Serine protease</keyword>
<gene>
    <name evidence="8" type="ORF">KEM09_10790</name>
</gene>
<dbReference type="SUPFAM" id="SSF50494">
    <property type="entry name" value="Trypsin-like serine proteases"/>
    <property type="match status" value="1"/>
</dbReference>
<evidence type="ECO:0000313" key="9">
    <source>
        <dbReference type="Proteomes" id="UP000721861"/>
    </source>
</evidence>
<feature type="signal peptide" evidence="7">
    <location>
        <begin position="1"/>
        <end position="24"/>
    </location>
</feature>
<dbReference type="Proteomes" id="UP000721861">
    <property type="component" value="Unassembled WGS sequence"/>
</dbReference>
<dbReference type="InterPro" id="IPR009003">
    <property type="entry name" value="Peptidase_S1_PA"/>
</dbReference>
<name>A0ABS5KAA5_9BACT</name>
<evidence type="ECO:0000256" key="4">
    <source>
        <dbReference type="ARBA" id="ARBA00022729"/>
    </source>
</evidence>
<dbReference type="InterPro" id="IPR043504">
    <property type="entry name" value="Peptidase_S1_PA_chymotrypsin"/>
</dbReference>
<sequence>MTKKIKQYLAGLMVICFSALTLSAQEKTVEDYGNYINDKEVTSRITQEAGELFDNGSFTGLFKLRQEMDRYKKTAVIYNEEKLAKKATFSFDEHKEGVLILAKLYLCDKCPNYHISTATGFVINKDGVGVTNHHVFKKSDNNSTMHLSVYAVDYEGNVYPVKRVLAGDELSDLALFKIDTSNELKPLRLGDDLNVGDDLHLISHPDKRFYYYSHGRMMRQHTSNKYKSPRQSISADFAKGSSGGPVFNAQGEVVGIVTTTNSIYYTPNQNLQMVVKDVIPVSLLKNMIQKDMVTTSIYKGVPEQ</sequence>
<keyword evidence="9" id="KW-1185">Reference proteome</keyword>
<evidence type="ECO:0000256" key="1">
    <source>
        <dbReference type="ARBA" id="ARBA00004613"/>
    </source>
</evidence>
<dbReference type="RefSeq" id="WP_212228230.1">
    <property type="nucleotide sequence ID" value="NZ_JAGUCN010000011.1"/>
</dbReference>
<evidence type="ECO:0000256" key="2">
    <source>
        <dbReference type="ARBA" id="ARBA00008764"/>
    </source>
</evidence>
<reference evidence="8 9" key="1">
    <citation type="journal article" date="2014" name="Int. J. Syst. Evol. Microbiol.">
        <title>Carboxylicivirga gen. nov. in the family Marinilabiliaceae with two novel species, Carboxylicivirga mesophila sp. nov. and Carboxylicivirga taeanensis sp. nov., and reclassification of Cytophaga fermentans as Saccharicrinis fermentans gen. nov., comb. nov.</title>
        <authorList>
            <person name="Yang S.H."/>
            <person name="Seo H.S."/>
            <person name="Woo J.H."/>
            <person name="Oh H.M."/>
            <person name="Jang H."/>
            <person name="Lee J.H."/>
            <person name="Kim S.J."/>
            <person name="Kwon K.K."/>
        </authorList>
    </citation>
    <scope>NUCLEOTIDE SEQUENCE [LARGE SCALE GENOMIC DNA]</scope>
    <source>
        <strain evidence="8 9">JCM 18290</strain>
    </source>
</reference>
<comment type="caution">
    <text evidence="8">The sequence shown here is derived from an EMBL/GenBank/DDBJ whole genome shotgun (WGS) entry which is preliminary data.</text>
</comment>
<dbReference type="InterPro" id="IPR008256">
    <property type="entry name" value="Peptidase_S1B"/>
</dbReference>
<evidence type="ECO:0000256" key="5">
    <source>
        <dbReference type="ARBA" id="ARBA00022801"/>
    </source>
</evidence>
<evidence type="ECO:0000256" key="7">
    <source>
        <dbReference type="RuleBase" id="RU004296"/>
    </source>
</evidence>
<dbReference type="Gene3D" id="2.40.10.10">
    <property type="entry name" value="Trypsin-like serine proteases"/>
    <property type="match status" value="2"/>
</dbReference>
<evidence type="ECO:0000256" key="3">
    <source>
        <dbReference type="ARBA" id="ARBA00022670"/>
    </source>
</evidence>
<dbReference type="Pfam" id="PF13365">
    <property type="entry name" value="Trypsin_2"/>
    <property type="match status" value="1"/>
</dbReference>
<comment type="subcellular location">
    <subcellularLocation>
        <location evidence="1">Secreted</location>
    </subcellularLocation>
</comment>
<dbReference type="PANTHER" id="PTHR43019:SF23">
    <property type="entry name" value="PROTEASE DO-LIKE 5, CHLOROPLASTIC"/>
    <property type="match status" value="1"/>
</dbReference>
<dbReference type="PANTHER" id="PTHR43019">
    <property type="entry name" value="SERINE ENDOPROTEASE DEGS"/>
    <property type="match status" value="1"/>
</dbReference>
<dbReference type="EC" id="3.4.21.-" evidence="7"/>
<evidence type="ECO:0000256" key="6">
    <source>
        <dbReference type="ARBA" id="ARBA00022825"/>
    </source>
</evidence>
<accession>A0ABS5KAA5</accession>
<organism evidence="8 9">
    <name type="scientific">Carboxylicivirga mesophila</name>
    <dbReference type="NCBI Taxonomy" id="1166478"/>
    <lineage>
        <taxon>Bacteria</taxon>
        <taxon>Pseudomonadati</taxon>
        <taxon>Bacteroidota</taxon>
        <taxon>Bacteroidia</taxon>
        <taxon>Marinilabiliales</taxon>
        <taxon>Marinilabiliaceae</taxon>
        <taxon>Carboxylicivirga</taxon>
    </lineage>
</organism>
<keyword evidence="5 7" id="KW-0378">Hydrolase</keyword>
<keyword evidence="4 7" id="KW-0732">Signal</keyword>
<protein>
    <recommendedName>
        <fullName evidence="7">Serine protease</fullName>
        <ecNumber evidence="7">3.4.21.-</ecNumber>
    </recommendedName>
</protein>
<proteinExistence type="inferred from homology"/>